<name>G1TVG9_RABIT</name>
<feature type="compositionally biased region" description="Polar residues" evidence="1">
    <location>
        <begin position="688"/>
        <end position="725"/>
    </location>
</feature>
<dbReference type="Pfam" id="PF15442">
    <property type="entry name" value="DUF4629"/>
    <property type="match status" value="1"/>
</dbReference>
<dbReference type="PANTHER" id="PTHR31466:SF1">
    <property type="entry name" value="RIKEN CDNA 4930433I11 GENE"/>
    <property type="match status" value="1"/>
</dbReference>
<accession>G1TVG9</accession>
<dbReference type="ExpressionAtlas" id="G1TVG9">
    <property type="expression patterns" value="baseline"/>
</dbReference>
<feature type="compositionally biased region" description="Polar residues" evidence="1">
    <location>
        <begin position="596"/>
        <end position="609"/>
    </location>
</feature>
<feature type="compositionally biased region" description="Low complexity" evidence="1">
    <location>
        <begin position="727"/>
        <end position="738"/>
    </location>
</feature>
<dbReference type="HOGENOM" id="CLU_016596_0_0_1"/>
<sequence>MIKLQQSHSFSHLLSIPMVGTAASLPGSVCDFSRVSAPTVGSAWLLPSAAATSFQPLMGSAYLCQHSNTTLLSGVTGQSQISTSAASYPGISEWNITGRTAKKSSSLEDFTVTLIDQDTGVSSMAMTAQYNKTSDANTMVPLYPSLHQGTATQIPNQGNCLSLPYAEGSQVYYYNQGTVGHVLSGELGPCLQSYGPVTYMGSVASAPQPEMVMVLKRIQPTDAPPPASTSGIYYSVPAQPITGTSFQGMETSSRGLQPISKTSCLPQSEEFPKSCRSRNIQILDSDSPSETGDISKIVPLQSSTNLLVLPLDQSQEKTETINLGDIKTKLSKPLDAFQDPAENQDLPLLPLEIPDRGQLLACVDNPVCPQKQPDPTNAILGNNLSLEDQGLLEDGTEASNGFADITTLVEEICLPQIFSSLEDLDQPNGTQVQDSSRDIKGLSDVVRKKKRKAAEPINGSSKTKIQPKDPEFLLEGEVVPCSAAACDRDPVNMANKSNIKPQKAASRRSRKTKCDGQAKARRTRENNSTKAQESKQSGSKVKAGDKPSVPKTKRKRNPPELTQESFKKPRSCLGMHMLESVQVFHALGKKSDKKTGLSSYRNLGNSSNIKDPCASSAIKPLLTTPQQGAGAEITQVSALKLDGEADKGCASPSVYDLPPPGKVKLIPLPFPNVSKPQPRPVPRRPLSLASNRPTLGNSARPASTNPAQPTTVSPPQAAPANTSSMDPARPARPIAARPGLMHPTRPSIPPSAVSRPAPNKTSSYTSLKGEPVSAAVAKLQSPPNPQNPFLIQDFSRQPIPWREPDILGPVVSDPITEEQRPEREALKRRAQQQRENAAKYTSMGKLQFFTQREKEMAISRYYGYAV</sequence>
<dbReference type="Ensembl" id="ENSOCUT00000007254.4">
    <property type="protein sequence ID" value="ENSOCUP00000021053.3"/>
    <property type="gene ID" value="ENSOCUG00000000210.4"/>
</dbReference>
<feature type="region of interest" description="Disordered" evidence="1">
    <location>
        <begin position="488"/>
        <end position="569"/>
    </location>
</feature>
<reference evidence="3" key="3">
    <citation type="submission" date="2025-09" db="UniProtKB">
        <authorList>
            <consortium name="Ensembl"/>
        </authorList>
    </citation>
    <scope>IDENTIFICATION</scope>
    <source>
        <strain evidence="3">Thorbecke</strain>
    </source>
</reference>
<keyword evidence="4" id="KW-1185">Reference proteome</keyword>
<reference evidence="3 4" key="1">
    <citation type="journal article" date="2011" name="Nature">
        <title>A high-resolution map of human evolutionary constraint using 29 mammals.</title>
        <authorList>
            <person name="Lindblad-Toh K."/>
            <person name="Garber M."/>
            <person name="Zuk O."/>
            <person name="Lin M.F."/>
            <person name="Parker B.J."/>
            <person name="Washietl S."/>
            <person name="Kheradpour P."/>
            <person name="Ernst J."/>
            <person name="Jordan G."/>
            <person name="Mauceli E."/>
            <person name="Ward L.D."/>
            <person name="Lowe C.B."/>
            <person name="Holloway A.K."/>
            <person name="Clamp M."/>
            <person name="Gnerre S."/>
            <person name="Alfoldi J."/>
            <person name="Beal K."/>
            <person name="Chang J."/>
            <person name="Clawson H."/>
            <person name="Cuff J."/>
            <person name="Di Palma F."/>
            <person name="Fitzgerald S."/>
            <person name="Flicek P."/>
            <person name="Guttman M."/>
            <person name="Hubisz M.J."/>
            <person name="Jaffe D.B."/>
            <person name="Jungreis I."/>
            <person name="Kent W.J."/>
            <person name="Kostka D."/>
            <person name="Lara M."/>
            <person name="Martins A.L."/>
            <person name="Massingham T."/>
            <person name="Moltke I."/>
            <person name="Raney B.J."/>
            <person name="Rasmussen M.D."/>
            <person name="Robinson J."/>
            <person name="Stark A."/>
            <person name="Vilella A.J."/>
            <person name="Wen J."/>
            <person name="Xie X."/>
            <person name="Zody M.C."/>
            <person name="Baldwin J."/>
            <person name="Bloom T."/>
            <person name="Chin C.W."/>
            <person name="Heiman D."/>
            <person name="Nicol R."/>
            <person name="Nusbaum C."/>
            <person name="Young S."/>
            <person name="Wilkinson J."/>
            <person name="Worley K.C."/>
            <person name="Kovar C.L."/>
            <person name="Muzny D.M."/>
            <person name="Gibbs R.A."/>
            <person name="Cree A."/>
            <person name="Dihn H.H."/>
            <person name="Fowler G."/>
            <person name="Jhangiani S."/>
            <person name="Joshi V."/>
            <person name="Lee S."/>
            <person name="Lewis L.R."/>
            <person name="Nazareth L.V."/>
            <person name="Okwuonu G."/>
            <person name="Santibanez J."/>
            <person name="Warren W.C."/>
            <person name="Mardis E.R."/>
            <person name="Weinstock G.M."/>
            <person name="Wilson R.K."/>
            <person name="Delehaunty K."/>
            <person name="Dooling D."/>
            <person name="Fronik C."/>
            <person name="Fulton L."/>
            <person name="Fulton B."/>
            <person name="Graves T."/>
            <person name="Minx P."/>
            <person name="Sodergren E."/>
            <person name="Birney E."/>
            <person name="Margulies E.H."/>
            <person name="Herrero J."/>
            <person name="Green E.D."/>
            <person name="Haussler D."/>
            <person name="Siepel A."/>
            <person name="Goldman N."/>
            <person name="Pollard K.S."/>
            <person name="Pedersen J.S."/>
            <person name="Lander E.S."/>
            <person name="Kellis M."/>
        </authorList>
    </citation>
    <scope>NUCLEOTIDE SEQUENCE [LARGE SCALE GENOMIC DNA]</scope>
    <source>
        <strain evidence="3 4">Thorbecke inbred</strain>
    </source>
</reference>
<organism evidence="3 4">
    <name type="scientific">Oryctolagus cuniculus</name>
    <name type="common">Rabbit</name>
    <dbReference type="NCBI Taxonomy" id="9986"/>
    <lineage>
        <taxon>Eukaryota</taxon>
        <taxon>Metazoa</taxon>
        <taxon>Chordata</taxon>
        <taxon>Craniata</taxon>
        <taxon>Vertebrata</taxon>
        <taxon>Euteleostomi</taxon>
        <taxon>Mammalia</taxon>
        <taxon>Eutheria</taxon>
        <taxon>Euarchontoglires</taxon>
        <taxon>Glires</taxon>
        <taxon>Lagomorpha</taxon>
        <taxon>Leporidae</taxon>
        <taxon>Oryctolagus</taxon>
    </lineage>
</organism>
<feature type="region of interest" description="Disordered" evidence="1">
    <location>
        <begin position="801"/>
        <end position="839"/>
    </location>
</feature>
<protein>
    <recommendedName>
        <fullName evidence="2">DUF4629 domain-containing protein</fullName>
    </recommendedName>
</protein>
<dbReference type="InterPro" id="IPR040292">
    <property type="entry name" value="C2orf78-like"/>
</dbReference>
<dbReference type="Bgee" id="ENSOCUG00000000210">
    <property type="expression patterns" value="Expressed in testis"/>
</dbReference>
<feature type="compositionally biased region" description="Basic and acidic residues" evidence="1">
    <location>
        <begin position="817"/>
        <end position="827"/>
    </location>
</feature>
<reference evidence="3" key="2">
    <citation type="submission" date="2025-08" db="UniProtKB">
        <authorList>
            <consortium name="Ensembl"/>
        </authorList>
    </citation>
    <scope>IDENTIFICATION</scope>
    <source>
        <strain evidence="3">Thorbecke</strain>
    </source>
</reference>
<feature type="compositionally biased region" description="Polar residues" evidence="1">
    <location>
        <begin position="528"/>
        <end position="539"/>
    </location>
</feature>
<dbReference type="InParanoid" id="G1TVG9"/>
<feature type="region of interest" description="Disordered" evidence="1">
    <location>
        <begin position="644"/>
        <end position="769"/>
    </location>
</feature>
<dbReference type="Proteomes" id="UP000001811">
    <property type="component" value="Chromosome 2"/>
</dbReference>
<dbReference type="EMBL" id="AAGW02006947">
    <property type="status" value="NOT_ANNOTATED_CDS"/>
    <property type="molecule type" value="Genomic_DNA"/>
</dbReference>
<proteinExistence type="predicted"/>
<dbReference type="InterPro" id="IPR027898">
    <property type="entry name" value="DUF4629"/>
</dbReference>
<feature type="compositionally biased region" description="Basic and acidic residues" evidence="1">
    <location>
        <begin position="512"/>
        <end position="527"/>
    </location>
</feature>
<dbReference type="eggNOG" id="ENOG502SEP6">
    <property type="taxonomic scope" value="Eukaryota"/>
</dbReference>
<feature type="region of interest" description="Disordered" evidence="1">
    <location>
        <begin position="590"/>
        <end position="610"/>
    </location>
</feature>
<evidence type="ECO:0000313" key="4">
    <source>
        <dbReference type="Proteomes" id="UP000001811"/>
    </source>
</evidence>
<dbReference type="AlphaFoldDB" id="G1TVG9"/>
<dbReference type="GeneTree" id="ENSGT00390000014208"/>
<evidence type="ECO:0000256" key="1">
    <source>
        <dbReference type="SAM" id="MobiDB-lite"/>
    </source>
</evidence>
<evidence type="ECO:0000313" key="3">
    <source>
        <dbReference type="Ensembl" id="ENSOCUP00000021053.3"/>
    </source>
</evidence>
<feature type="region of interest" description="Disordered" evidence="1">
    <location>
        <begin position="423"/>
        <end position="471"/>
    </location>
</feature>
<dbReference type="PANTHER" id="PTHR31466">
    <property type="entry name" value="GENE 5591-RELATED"/>
    <property type="match status" value="1"/>
</dbReference>
<evidence type="ECO:0000259" key="2">
    <source>
        <dbReference type="Pfam" id="PF15442"/>
    </source>
</evidence>
<dbReference type="PaxDb" id="9986-ENSOCUP00000021053"/>
<feature type="domain" description="DUF4629" evidence="2">
    <location>
        <begin position="443"/>
        <end position="591"/>
    </location>
</feature>